<dbReference type="Gene3D" id="1.20.1250.20">
    <property type="entry name" value="MFS general substrate transporter like domains"/>
    <property type="match status" value="1"/>
</dbReference>
<dbReference type="PANTHER" id="PTHR48022">
    <property type="entry name" value="PLASTIDIC GLUCOSE TRANSPORTER 4"/>
    <property type="match status" value="1"/>
</dbReference>
<dbReference type="Proteomes" id="UP000826661">
    <property type="component" value="Chromosome VI"/>
</dbReference>
<gene>
    <name evidence="8" type="ORF">H0G86_010433</name>
</gene>
<evidence type="ECO:0000259" key="7">
    <source>
        <dbReference type="PROSITE" id="PS50850"/>
    </source>
</evidence>
<feature type="transmembrane region" description="Helical" evidence="6">
    <location>
        <begin position="316"/>
        <end position="334"/>
    </location>
</feature>
<dbReference type="SUPFAM" id="SSF103473">
    <property type="entry name" value="MFS general substrate transporter"/>
    <property type="match status" value="1"/>
</dbReference>
<evidence type="ECO:0000256" key="3">
    <source>
        <dbReference type="ARBA" id="ARBA00022692"/>
    </source>
</evidence>
<proteinExistence type="inferred from homology"/>
<evidence type="ECO:0000256" key="4">
    <source>
        <dbReference type="ARBA" id="ARBA00022989"/>
    </source>
</evidence>
<dbReference type="InterPro" id="IPR050360">
    <property type="entry name" value="MFS_Sugar_Transporters"/>
</dbReference>
<dbReference type="PROSITE" id="PS50850">
    <property type="entry name" value="MFS"/>
    <property type="match status" value="1"/>
</dbReference>
<feature type="transmembrane region" description="Helical" evidence="6">
    <location>
        <begin position="20"/>
        <end position="40"/>
    </location>
</feature>
<protein>
    <submittedName>
        <fullName evidence="8">MFS domain-containing protein</fullName>
    </submittedName>
</protein>
<keyword evidence="5 6" id="KW-0472">Membrane</keyword>
<dbReference type="AlphaFoldDB" id="A0A8G0LMB2"/>
<comment type="similarity">
    <text evidence="2">Belongs to the major facilitator superfamily. Sugar transporter (TC 2.A.1.1) family.</text>
</comment>
<keyword evidence="9" id="KW-1185">Reference proteome</keyword>
<evidence type="ECO:0000313" key="8">
    <source>
        <dbReference type="EMBL" id="QYT03480.1"/>
    </source>
</evidence>
<keyword evidence="4 6" id="KW-1133">Transmembrane helix</keyword>
<feature type="transmembrane region" description="Helical" evidence="6">
    <location>
        <begin position="118"/>
        <end position="139"/>
    </location>
</feature>
<evidence type="ECO:0000313" key="9">
    <source>
        <dbReference type="Proteomes" id="UP000826661"/>
    </source>
</evidence>
<dbReference type="EMBL" id="CP075869">
    <property type="protein sequence ID" value="QYT03480.1"/>
    <property type="molecule type" value="Genomic_DNA"/>
</dbReference>
<dbReference type="Pfam" id="PF00083">
    <property type="entry name" value="Sugar_tr"/>
    <property type="match status" value="1"/>
</dbReference>
<dbReference type="InterPro" id="IPR005828">
    <property type="entry name" value="MFS_sugar_transport-like"/>
</dbReference>
<feature type="transmembrane region" description="Helical" evidence="6">
    <location>
        <begin position="274"/>
        <end position="296"/>
    </location>
</feature>
<feature type="transmembrane region" description="Helical" evidence="6">
    <location>
        <begin position="341"/>
        <end position="359"/>
    </location>
</feature>
<keyword evidence="3 6" id="KW-0812">Transmembrane</keyword>
<evidence type="ECO:0000256" key="6">
    <source>
        <dbReference type="SAM" id="Phobius"/>
    </source>
</evidence>
<reference evidence="8 9" key="1">
    <citation type="journal article" date="2021" name="BMC Genomics">
        <title>Telomere-to-telomere genome assembly of asparaginase-producing Trichoderma simmonsii.</title>
        <authorList>
            <person name="Chung D."/>
            <person name="Kwon Y.M."/>
            <person name="Yang Y."/>
        </authorList>
    </citation>
    <scope>NUCLEOTIDE SEQUENCE [LARGE SCALE GENOMIC DNA]</scope>
    <source>
        <strain evidence="8 9">GH-Sj1</strain>
    </source>
</reference>
<organism evidence="8 9">
    <name type="scientific">Trichoderma simmonsii</name>
    <dbReference type="NCBI Taxonomy" id="1491479"/>
    <lineage>
        <taxon>Eukaryota</taxon>
        <taxon>Fungi</taxon>
        <taxon>Dikarya</taxon>
        <taxon>Ascomycota</taxon>
        <taxon>Pezizomycotina</taxon>
        <taxon>Sordariomycetes</taxon>
        <taxon>Hypocreomycetidae</taxon>
        <taxon>Hypocreales</taxon>
        <taxon>Hypocreaceae</taxon>
        <taxon>Trichoderma</taxon>
    </lineage>
</organism>
<evidence type="ECO:0000256" key="1">
    <source>
        <dbReference type="ARBA" id="ARBA00004141"/>
    </source>
</evidence>
<dbReference type="GO" id="GO:0005351">
    <property type="term" value="F:carbohydrate:proton symporter activity"/>
    <property type="evidence" value="ECO:0007669"/>
    <property type="project" value="TreeGrafter"/>
</dbReference>
<feature type="transmembrane region" description="Helical" evidence="6">
    <location>
        <begin position="159"/>
        <end position="177"/>
    </location>
</feature>
<comment type="subcellular location">
    <subcellularLocation>
        <location evidence="1">Membrane</location>
        <topology evidence="1">Multi-pass membrane protein</topology>
    </subcellularLocation>
</comment>
<feature type="domain" description="Major facilitator superfamily (MFS) profile" evidence="7">
    <location>
        <begin position="22"/>
        <end position="465"/>
    </location>
</feature>
<evidence type="ECO:0000256" key="5">
    <source>
        <dbReference type="ARBA" id="ARBA00023136"/>
    </source>
</evidence>
<evidence type="ECO:0000256" key="2">
    <source>
        <dbReference type="ARBA" id="ARBA00010992"/>
    </source>
</evidence>
<accession>A0A8G0LMB2</accession>
<feature type="transmembrane region" description="Helical" evidence="6">
    <location>
        <begin position="183"/>
        <end position="204"/>
    </location>
</feature>
<dbReference type="InterPro" id="IPR036259">
    <property type="entry name" value="MFS_trans_sf"/>
</dbReference>
<dbReference type="GO" id="GO:0016020">
    <property type="term" value="C:membrane"/>
    <property type="evidence" value="ECO:0007669"/>
    <property type="project" value="UniProtKB-SubCell"/>
</dbReference>
<dbReference type="PANTHER" id="PTHR48022:SF31">
    <property type="entry name" value="HEXOSE TRANSPORTER"/>
    <property type="match status" value="1"/>
</dbReference>
<feature type="transmembrane region" description="Helical" evidence="6">
    <location>
        <begin position="94"/>
        <end position="112"/>
    </location>
</feature>
<name>A0A8G0LMB2_9HYPO</name>
<dbReference type="InterPro" id="IPR020846">
    <property type="entry name" value="MFS_dom"/>
</dbReference>
<sequence>MLRKAESGTWLPAYVPVSSNAVVILLMTSSMAISTTYGIYRSMLNGLNILPAYIDYFDLNDTTKGLHTAALFIGGCLATPCSGLLCDRFGRRPAIFWGSLIAIASMAIQTAAQNVAMFIVARVLVGFGTAIANIASGTYLSETFPNTWRLWGVSMLNNFYYVGALIIAVITLSTSSWESSWAWRLPSVAQGMFSVFSIGFLPFIPESPRWLAYRGHHEAAQLAVALVSSNGNIEDPASNVLYEQIVKGIELERSQKLNMTIWGIVKDPVARRRLLIGSSTGIFASTAGNVIATFYLGAELKTAGITNIKSQLKANIVLNAWCLPCALAGTQFISRWGRKSTAIITEALLVACLLTIGLLTKKYAEDPDHASKALVYGNVAVMFLFQGIYSVAWTPLFSLYPPEIANFLIRTHTVAVTQLGQNLCGTILVLVTPIALQSIGWKMYIINASWDVAMVALIVSCGHPRLCLCTRLTNSSGTFGLKSKGNLWKRLIRYLILVVDSRGQLLVQTGKEILWPTLPLLRCRLCLVDCDRFCRRDGRLRTLLKEKLPRHEEQD</sequence>
<feature type="transmembrane region" description="Helical" evidence="6">
    <location>
        <begin position="379"/>
        <end position="400"/>
    </location>
</feature>